<feature type="transmembrane region" description="Helical" evidence="6">
    <location>
        <begin position="565"/>
        <end position="588"/>
    </location>
</feature>
<feature type="domain" description="EamA" evidence="7">
    <location>
        <begin position="15"/>
        <end position="109"/>
    </location>
</feature>
<feature type="region of interest" description="Disordered" evidence="5">
    <location>
        <begin position="628"/>
        <end position="649"/>
    </location>
</feature>
<evidence type="ECO:0000256" key="6">
    <source>
        <dbReference type="SAM" id="Phobius"/>
    </source>
</evidence>
<keyword evidence="3 6" id="KW-1133">Transmembrane helix</keyword>
<dbReference type="Proteomes" id="UP001642464">
    <property type="component" value="Unassembled WGS sequence"/>
</dbReference>
<feature type="transmembrane region" description="Helical" evidence="6">
    <location>
        <begin position="594"/>
        <end position="613"/>
    </location>
</feature>
<feature type="transmembrane region" description="Helical" evidence="6">
    <location>
        <begin position="39"/>
        <end position="58"/>
    </location>
</feature>
<gene>
    <name evidence="8" type="ORF">SCF082_LOCUS52344</name>
</gene>
<feature type="transmembrane region" description="Helical" evidence="6">
    <location>
        <begin position="121"/>
        <end position="140"/>
    </location>
</feature>
<feature type="transmembrane region" description="Helical" evidence="6">
    <location>
        <begin position="6"/>
        <end position="27"/>
    </location>
</feature>
<sequence>MFGGGAVVGRLGECIAGPLLLLMALTHDGRLRPKLKKDWGLIVIMGFCIFANQAFMIIGVKLAGAIISSAWQCSQPIFTLLISLSLGWEPATCGKIMGILLSFLGGAFLVCYGQSVGSPAAIGNLLLALNCLGTSLYVIFSKLALERYPPLTVTAWAYLSASIMMAIVAGSLNNQCAFIQFVCPPTGDDDFTCGTYQTSCLPWAVPASAVLPLVYWVLFNSIGAYCLITWANRYARAGYVLAYTALQPFTSTVLSVCLILLGVKGLQMPGWNALGSIGIILGLFLLVLDGKHQHEADEESQALSIAGDAADVIFGGAAVVGKLGVESFNPLLFSLIRECIAGPLLLLMAVSYDGRLQPKLGKDWGLIVIMGGCIFSSQAFMIIGVKLAGAIIGSAWQCSQPIFTLAISLSLGWEPATCGKIMGILLSFLGGAFLVCYGQSLGSPAAIGNLLLALNCLGTPLYVIFSKLLLERYPPLTVTAWAYLSASIMMAIVAGSLNNQCAFIQFVCPPTGDDDFTCGTYQTSCLPWAVPASAVLPLVYWVLFTSLGSYSLITWANRYARAGYVLAYTALQPLTSSVLSVCLILLRVEGLQMPGWNALGSIGILLGLFLLVLDGKHQHEADEESQALSIAGDAADAPESRECTRSHSA</sequence>
<dbReference type="InterPro" id="IPR037185">
    <property type="entry name" value="EmrE-like"/>
</dbReference>
<feature type="transmembrane region" description="Helical" evidence="6">
    <location>
        <begin position="477"/>
        <end position="497"/>
    </location>
</feature>
<feature type="compositionally biased region" description="Basic and acidic residues" evidence="5">
    <location>
        <begin position="638"/>
        <end position="649"/>
    </location>
</feature>
<dbReference type="InterPro" id="IPR000620">
    <property type="entry name" value="EamA_dom"/>
</dbReference>
<feature type="transmembrane region" description="Helical" evidence="6">
    <location>
        <begin position="209"/>
        <end position="228"/>
    </location>
</feature>
<evidence type="ECO:0000256" key="3">
    <source>
        <dbReference type="ARBA" id="ARBA00022989"/>
    </source>
</evidence>
<feature type="transmembrane region" description="Helical" evidence="6">
    <location>
        <begin position="240"/>
        <end position="263"/>
    </location>
</feature>
<evidence type="ECO:0000259" key="7">
    <source>
        <dbReference type="Pfam" id="PF00892"/>
    </source>
</evidence>
<feature type="transmembrane region" description="Helical" evidence="6">
    <location>
        <begin position="534"/>
        <end position="553"/>
    </location>
</feature>
<feature type="transmembrane region" description="Helical" evidence="6">
    <location>
        <begin position="152"/>
        <end position="172"/>
    </location>
</feature>
<comment type="caution">
    <text evidence="8">The sequence shown here is derived from an EMBL/GenBank/DDBJ whole genome shotgun (WGS) entry which is preliminary data.</text>
</comment>
<keyword evidence="2 6" id="KW-0812">Transmembrane</keyword>
<keyword evidence="9" id="KW-1185">Reference proteome</keyword>
<keyword evidence="4 6" id="KW-0472">Membrane</keyword>
<organism evidence="8 9">
    <name type="scientific">Durusdinium trenchii</name>
    <dbReference type="NCBI Taxonomy" id="1381693"/>
    <lineage>
        <taxon>Eukaryota</taxon>
        <taxon>Sar</taxon>
        <taxon>Alveolata</taxon>
        <taxon>Dinophyceae</taxon>
        <taxon>Suessiales</taxon>
        <taxon>Symbiodiniaceae</taxon>
        <taxon>Durusdinium</taxon>
    </lineage>
</organism>
<protein>
    <submittedName>
        <fullName evidence="8">WAT1-related protein At5g45370</fullName>
    </submittedName>
</protein>
<accession>A0ABP0SKH4</accession>
<feature type="transmembrane region" description="Helical" evidence="6">
    <location>
        <begin position="446"/>
        <end position="465"/>
    </location>
</feature>
<feature type="transmembrane region" description="Helical" evidence="6">
    <location>
        <begin position="331"/>
        <end position="352"/>
    </location>
</feature>
<feature type="transmembrane region" description="Helical" evidence="6">
    <location>
        <begin position="96"/>
        <end position="115"/>
    </location>
</feature>
<proteinExistence type="predicted"/>
<evidence type="ECO:0000256" key="1">
    <source>
        <dbReference type="ARBA" id="ARBA00004141"/>
    </source>
</evidence>
<feature type="transmembrane region" description="Helical" evidence="6">
    <location>
        <begin position="269"/>
        <end position="290"/>
    </location>
</feature>
<reference evidence="8 9" key="1">
    <citation type="submission" date="2024-02" db="EMBL/GenBank/DDBJ databases">
        <authorList>
            <person name="Chen Y."/>
            <person name="Shah S."/>
            <person name="Dougan E. K."/>
            <person name="Thang M."/>
            <person name="Chan C."/>
        </authorList>
    </citation>
    <scope>NUCLEOTIDE SEQUENCE [LARGE SCALE GENOMIC DNA]</scope>
</reference>
<evidence type="ECO:0000313" key="8">
    <source>
        <dbReference type="EMBL" id="CAK9112902.1"/>
    </source>
</evidence>
<comment type="subcellular location">
    <subcellularLocation>
        <location evidence="1">Membrane</location>
        <topology evidence="1">Multi-pass membrane protein</topology>
    </subcellularLocation>
</comment>
<feature type="domain" description="EamA" evidence="7">
    <location>
        <begin position="312"/>
        <end position="434"/>
    </location>
</feature>
<name>A0ABP0SKH4_9DINO</name>
<dbReference type="SUPFAM" id="SSF103481">
    <property type="entry name" value="Multidrug resistance efflux transporter EmrE"/>
    <property type="match status" value="4"/>
</dbReference>
<dbReference type="InterPro" id="IPR030184">
    <property type="entry name" value="WAT1-related"/>
</dbReference>
<evidence type="ECO:0000256" key="5">
    <source>
        <dbReference type="SAM" id="MobiDB-lite"/>
    </source>
</evidence>
<evidence type="ECO:0000256" key="4">
    <source>
        <dbReference type="ARBA" id="ARBA00023136"/>
    </source>
</evidence>
<dbReference type="Pfam" id="PF00892">
    <property type="entry name" value="EamA"/>
    <property type="match status" value="2"/>
</dbReference>
<dbReference type="EMBL" id="CAXAMM010044051">
    <property type="protein sequence ID" value="CAK9112902.1"/>
    <property type="molecule type" value="Genomic_DNA"/>
</dbReference>
<evidence type="ECO:0000313" key="9">
    <source>
        <dbReference type="Proteomes" id="UP001642464"/>
    </source>
</evidence>
<feature type="transmembrane region" description="Helical" evidence="6">
    <location>
        <begin position="364"/>
        <end position="383"/>
    </location>
</feature>
<dbReference type="PANTHER" id="PTHR31218">
    <property type="entry name" value="WAT1-RELATED PROTEIN"/>
    <property type="match status" value="1"/>
</dbReference>
<evidence type="ECO:0000256" key="2">
    <source>
        <dbReference type="ARBA" id="ARBA00022692"/>
    </source>
</evidence>
<feature type="transmembrane region" description="Helical" evidence="6">
    <location>
        <begin position="302"/>
        <end position="325"/>
    </location>
</feature>